<reference evidence="1" key="2">
    <citation type="submission" date="2014-07" db="EMBL/GenBank/DDBJ databases">
        <title>Genetics and epidemiology of antimicrobial resistance in B. fragilis group.</title>
        <authorList>
            <person name="Sydenham T.V."/>
            <person name="Hasman H."/>
            <person name="Kemp M."/>
            <person name="Justesen U.S."/>
        </authorList>
    </citation>
    <scope>NUCLEOTIDE SEQUENCE [LARGE SCALE GENOMIC DNA]</scope>
    <source>
        <strain evidence="1">DCMOUH0018B</strain>
    </source>
</reference>
<proteinExistence type="predicted"/>
<gene>
    <name evidence="1" type="ORF">EE52_0200425</name>
</gene>
<dbReference type="EMBL" id="JMZZ02000027">
    <property type="protein sequence ID" value="KFX76600.1"/>
    <property type="molecule type" value="Genomic_DNA"/>
</dbReference>
<dbReference type="PATRIC" id="fig|817.53.peg.84"/>
<sequence>MEKEKKIEKAKQVFRKMLVDEYGIKSADQFFSTEGEAMAEIYESMKIEQENFNLTDDELNSLLDSIFDEM</sequence>
<dbReference type="AlphaFoldDB" id="A0A0I9SDY5"/>
<comment type="caution">
    <text evidence="1">The sequence shown here is derived from an EMBL/GenBank/DDBJ whole genome shotgun (WGS) entry which is preliminary data.</text>
</comment>
<name>A0A0I9SDY5_BACFG</name>
<accession>A0A0I9SDY5</accession>
<protein>
    <submittedName>
        <fullName evidence="1">Uncharacterized protein</fullName>
    </submittedName>
</protein>
<reference evidence="1" key="1">
    <citation type="book" date="2014" name="THE 24TH EUROPEAN CONGRESS OF CLINICAL MICROBIOLOGY AND INFECTIOUS DISEASES" publisher="ECCMID 2014" city="Barcelona, Spain">
        <title>Identification of resistance genes in three multidrug-resistant Bacteroides fragilis isolates by whole genome sequencing.</title>
        <editorList>
            <person name="Unknown"/>
            <person name="A."/>
        </editorList>
        <authorList>
            <person name="Sydenham T.V."/>
            <person name="Hasman H."/>
            <person name="Wang M."/>
            <person name="Soki J."/>
            <person name="Nagy E."/>
            <person name="Justesen U.S."/>
        </authorList>
    </citation>
    <scope>NUCLEOTIDE SEQUENCE</scope>
    <source>
        <strain evidence="1">DCMOUH0018B</strain>
    </source>
</reference>
<organism evidence="1">
    <name type="scientific">Bacteroides fragilis</name>
    <dbReference type="NCBI Taxonomy" id="817"/>
    <lineage>
        <taxon>Bacteria</taxon>
        <taxon>Pseudomonadati</taxon>
        <taxon>Bacteroidota</taxon>
        <taxon>Bacteroidia</taxon>
        <taxon>Bacteroidales</taxon>
        <taxon>Bacteroidaceae</taxon>
        <taxon>Bacteroides</taxon>
    </lineage>
</organism>
<dbReference type="RefSeq" id="WP_044299312.1">
    <property type="nucleotide sequence ID" value="NZ_CP036542.1"/>
</dbReference>
<evidence type="ECO:0000313" key="1">
    <source>
        <dbReference type="EMBL" id="KFX76600.1"/>
    </source>
</evidence>